<dbReference type="EMBL" id="VSWD01000006">
    <property type="protein sequence ID" value="KAK3100465.1"/>
    <property type="molecule type" value="Genomic_DNA"/>
</dbReference>
<name>A0AA88YNH9_PINIB</name>
<feature type="region of interest" description="Disordered" evidence="5">
    <location>
        <begin position="1"/>
        <end position="31"/>
    </location>
</feature>
<feature type="region of interest" description="Disordered" evidence="5">
    <location>
        <begin position="555"/>
        <end position="575"/>
    </location>
</feature>
<organism evidence="7 8">
    <name type="scientific">Pinctada imbricata</name>
    <name type="common">Atlantic pearl-oyster</name>
    <name type="synonym">Pinctada martensii</name>
    <dbReference type="NCBI Taxonomy" id="66713"/>
    <lineage>
        <taxon>Eukaryota</taxon>
        <taxon>Metazoa</taxon>
        <taxon>Spiralia</taxon>
        <taxon>Lophotrochozoa</taxon>
        <taxon>Mollusca</taxon>
        <taxon>Bivalvia</taxon>
        <taxon>Autobranchia</taxon>
        <taxon>Pteriomorphia</taxon>
        <taxon>Pterioida</taxon>
        <taxon>Pterioidea</taxon>
        <taxon>Pteriidae</taxon>
        <taxon>Pinctada</taxon>
    </lineage>
</organism>
<feature type="region of interest" description="Disordered" evidence="5">
    <location>
        <begin position="816"/>
        <end position="891"/>
    </location>
</feature>
<feature type="compositionally biased region" description="Low complexity" evidence="5">
    <location>
        <begin position="561"/>
        <end position="575"/>
    </location>
</feature>
<feature type="compositionally biased region" description="Low complexity" evidence="5">
    <location>
        <begin position="483"/>
        <end position="505"/>
    </location>
</feature>
<keyword evidence="2 4" id="KW-0863">Zinc-finger</keyword>
<evidence type="ECO:0000256" key="1">
    <source>
        <dbReference type="ARBA" id="ARBA00022723"/>
    </source>
</evidence>
<evidence type="ECO:0000313" key="8">
    <source>
        <dbReference type="Proteomes" id="UP001186944"/>
    </source>
</evidence>
<feature type="compositionally biased region" description="Basic and acidic residues" evidence="5">
    <location>
        <begin position="14"/>
        <end position="30"/>
    </location>
</feature>
<evidence type="ECO:0000256" key="4">
    <source>
        <dbReference type="PROSITE-ProRule" id="PRU00146"/>
    </source>
</evidence>
<feature type="compositionally biased region" description="Polar residues" evidence="5">
    <location>
        <begin position="373"/>
        <end position="382"/>
    </location>
</feature>
<dbReference type="Gene3D" id="3.30.40.10">
    <property type="entry name" value="Zinc/RING finger domain, C3HC4 (zinc finger)"/>
    <property type="match status" value="1"/>
</dbReference>
<reference evidence="7" key="1">
    <citation type="submission" date="2019-08" db="EMBL/GenBank/DDBJ databases">
        <title>The improved chromosome-level genome for the pearl oyster Pinctada fucata martensii using PacBio sequencing and Hi-C.</title>
        <authorList>
            <person name="Zheng Z."/>
        </authorList>
    </citation>
    <scope>NUCLEOTIDE SEQUENCE</scope>
    <source>
        <strain evidence="7">ZZ-2019</strain>
        <tissue evidence="7">Adductor muscle</tissue>
    </source>
</reference>
<dbReference type="PROSITE" id="PS01359">
    <property type="entry name" value="ZF_PHD_1"/>
    <property type="match status" value="1"/>
</dbReference>
<evidence type="ECO:0000256" key="3">
    <source>
        <dbReference type="ARBA" id="ARBA00022833"/>
    </source>
</evidence>
<keyword evidence="1" id="KW-0479">Metal-binding</keyword>
<feature type="compositionally biased region" description="Basic and acidic residues" evidence="5">
    <location>
        <begin position="878"/>
        <end position="891"/>
    </location>
</feature>
<dbReference type="SUPFAM" id="SSF57903">
    <property type="entry name" value="FYVE/PHD zinc finger"/>
    <property type="match status" value="1"/>
</dbReference>
<keyword evidence="3" id="KW-0862">Zinc</keyword>
<keyword evidence="8" id="KW-1185">Reference proteome</keyword>
<protein>
    <recommendedName>
        <fullName evidence="6">PHD-type domain-containing protein</fullName>
    </recommendedName>
</protein>
<dbReference type="PROSITE" id="PS50016">
    <property type="entry name" value="ZF_PHD_2"/>
    <property type="match status" value="1"/>
</dbReference>
<dbReference type="Proteomes" id="UP001186944">
    <property type="component" value="Unassembled WGS sequence"/>
</dbReference>
<feature type="region of interest" description="Disordered" evidence="5">
    <location>
        <begin position="236"/>
        <end position="262"/>
    </location>
</feature>
<feature type="domain" description="PHD-type" evidence="6">
    <location>
        <begin position="269"/>
        <end position="322"/>
    </location>
</feature>
<evidence type="ECO:0000259" key="6">
    <source>
        <dbReference type="PROSITE" id="PS50016"/>
    </source>
</evidence>
<feature type="compositionally biased region" description="Polar residues" evidence="5">
    <location>
        <begin position="236"/>
        <end position="256"/>
    </location>
</feature>
<dbReference type="GO" id="GO:0008270">
    <property type="term" value="F:zinc ion binding"/>
    <property type="evidence" value="ECO:0007669"/>
    <property type="project" value="UniProtKB-KW"/>
</dbReference>
<dbReference type="InterPro" id="IPR019787">
    <property type="entry name" value="Znf_PHD-finger"/>
</dbReference>
<dbReference type="AlphaFoldDB" id="A0AA88YNH9"/>
<feature type="compositionally biased region" description="Polar residues" evidence="5">
    <location>
        <begin position="1"/>
        <end position="13"/>
    </location>
</feature>
<gene>
    <name evidence="7" type="ORF">FSP39_020501</name>
</gene>
<proteinExistence type="predicted"/>
<dbReference type="InterPro" id="IPR019786">
    <property type="entry name" value="Zinc_finger_PHD-type_CS"/>
</dbReference>
<dbReference type="InterPro" id="IPR001965">
    <property type="entry name" value="Znf_PHD"/>
</dbReference>
<comment type="caution">
    <text evidence="7">The sequence shown here is derived from an EMBL/GenBank/DDBJ whole genome shotgun (WGS) entry which is preliminary data.</text>
</comment>
<sequence>MALARQNSRSSVRLQEKNSKRKSNNSEHLDSMVMISANTSLSLNKSERSRDVVVNCSYDDQSDATRTNRDSTVACINTEKPYKLDRIKALEKKSVACARDTVTYEMKTGKNFVAEFSTSAFELFKNLLSENIDQLCDQSHVPLSYTTTLEKDRTGVVVTTVYHLTNRRSDGTVGRQTKCTAHVYHTQSRLLANGGRVDIFIDGIFMPLVEKIKEKHSDILIINRELKDVIERVTSKSSSCDNSPSTKATHKATLSRSYPRDPKNVDDPMFTCPICSYEANLDTIQCDTCQEWLHYNCANITQEDANNLPTSMPFNCSLCCDNVLYSNSQSLNSASNSKSSVSVVKQSSIATTYSSPAICQGQKVTPQDKGLASSDNVNQQECESNDHLNTRKGSQSIVNRCQMANNICVNVENSGLPISIKDKGRFPRLCTPPKEKDRLVNSPHPGYRNRPIAENSGRQSNPSSGTVCNSSPSQQQRKNFAKSVTSPISTPVSSTSNITANSITSEGQRKRPGVKGRPNDNLNSENLRLKTYITKLEQRLSDLERTKSLQEQLLRNQATPGNIGQTSSSGSNQSANISAHNHVHGLSSAHHSQTAHDNIGLTNNGCDLSTIHNRIDLLDGKLSLTLEYQKLLYNANVQNSLSSLNLQLSQCRLPQGSFYPPHMISPYQLHNYAYYPHAMYNPNIGIHPSYPQNMNHVVGVPLYGNISAPHRRVSQPRANTNHTRNQREMRSNSRFIRPDFTPVSTDTTIQHEQQTTHHVDMTQEQDIHRAPTASPDNCEQNCVENILDVSHVSHTESINLHSHTETLIETMQECSHHVSIDQNPTRKSQDGSPRSSTSQDQNHQVSTDHNDVHVLQDGNPKSSTSQDHFLYIPSLKTKPPDKVEKDLQRHW</sequence>
<feature type="region of interest" description="Disordered" evidence="5">
    <location>
        <begin position="365"/>
        <end position="389"/>
    </location>
</feature>
<accession>A0AA88YNH9</accession>
<dbReference type="Pfam" id="PF00628">
    <property type="entry name" value="PHD"/>
    <property type="match status" value="1"/>
</dbReference>
<evidence type="ECO:0000256" key="5">
    <source>
        <dbReference type="SAM" id="MobiDB-lite"/>
    </source>
</evidence>
<feature type="region of interest" description="Disordered" evidence="5">
    <location>
        <begin position="420"/>
        <end position="526"/>
    </location>
</feature>
<dbReference type="InterPro" id="IPR011011">
    <property type="entry name" value="Znf_FYVE_PHD"/>
</dbReference>
<feature type="compositionally biased region" description="Polar residues" evidence="5">
    <location>
        <begin position="820"/>
        <end position="845"/>
    </location>
</feature>
<dbReference type="SMART" id="SM00249">
    <property type="entry name" value="PHD"/>
    <property type="match status" value="1"/>
</dbReference>
<evidence type="ECO:0000256" key="2">
    <source>
        <dbReference type="ARBA" id="ARBA00022771"/>
    </source>
</evidence>
<evidence type="ECO:0000313" key="7">
    <source>
        <dbReference type="EMBL" id="KAK3100465.1"/>
    </source>
</evidence>
<dbReference type="InterPro" id="IPR013083">
    <property type="entry name" value="Znf_RING/FYVE/PHD"/>
</dbReference>
<feature type="compositionally biased region" description="Polar residues" evidence="5">
    <location>
        <begin position="456"/>
        <end position="478"/>
    </location>
</feature>